<feature type="binding site" evidence="5">
    <location>
        <position position="128"/>
    </location>
    <ligand>
        <name>a divalent metal cation</name>
        <dbReference type="ChEBI" id="CHEBI:60240"/>
        <label>2</label>
    </ligand>
</feature>
<comment type="similarity">
    <text evidence="1">Belongs to the metallo-dependent hydrolases superfamily. TatD-type hydrolase family.</text>
</comment>
<dbReference type="Gene3D" id="3.20.20.140">
    <property type="entry name" value="Metal-dependent hydrolases"/>
    <property type="match status" value="1"/>
</dbReference>
<feature type="region of interest" description="Disordered" evidence="6">
    <location>
        <begin position="212"/>
        <end position="233"/>
    </location>
</feature>
<dbReference type="PROSITE" id="PS01091">
    <property type="entry name" value="TATD_3"/>
    <property type="match status" value="1"/>
</dbReference>
<reference evidence="7 8" key="1">
    <citation type="submission" date="2018-10" db="EMBL/GenBank/DDBJ databases">
        <authorList>
            <person name="Chen W.-M."/>
        </authorList>
    </citation>
    <scope>NUCLEOTIDE SEQUENCE [LARGE SCALE GENOMIC DNA]</scope>
    <source>
        <strain evidence="7 8">THS-13</strain>
    </source>
</reference>
<dbReference type="Proteomes" id="UP000282106">
    <property type="component" value="Unassembled WGS sequence"/>
</dbReference>
<comment type="caution">
    <text evidence="7">The sequence shown here is derived from an EMBL/GenBank/DDBJ whole genome shotgun (WGS) entry which is preliminary data.</text>
</comment>
<evidence type="ECO:0000256" key="2">
    <source>
        <dbReference type="ARBA" id="ARBA00022722"/>
    </source>
</evidence>
<proteinExistence type="inferred from homology"/>
<dbReference type="InParanoid" id="A0A3N0VGF5"/>
<feature type="binding site" evidence="5">
    <location>
        <position position="153"/>
    </location>
    <ligand>
        <name>a divalent metal cation</name>
        <dbReference type="ChEBI" id="CHEBI:60240"/>
        <label>2</label>
    </ligand>
</feature>
<gene>
    <name evidence="7" type="ORF">ED208_04970</name>
</gene>
<keyword evidence="3 5" id="KW-0479">Metal-binding</keyword>
<accession>A0A3N0VGF5</accession>
<dbReference type="Pfam" id="PF01026">
    <property type="entry name" value="TatD_DNase"/>
    <property type="match status" value="1"/>
</dbReference>
<keyword evidence="4 7" id="KW-0378">Hydrolase</keyword>
<feature type="binding site" evidence="5">
    <location>
        <position position="204"/>
    </location>
    <ligand>
        <name>a divalent metal cation</name>
        <dbReference type="ChEBI" id="CHEBI:60240"/>
        <label>1</label>
    </ligand>
</feature>
<dbReference type="PANTHER" id="PTHR10060">
    <property type="entry name" value="TATD FAMILY DEOXYRIBONUCLEASE"/>
    <property type="match status" value="1"/>
</dbReference>
<dbReference type="GO" id="GO:0016788">
    <property type="term" value="F:hydrolase activity, acting on ester bonds"/>
    <property type="evidence" value="ECO:0007669"/>
    <property type="project" value="InterPro"/>
</dbReference>
<keyword evidence="2" id="KW-0540">Nuclease</keyword>
<evidence type="ECO:0000256" key="4">
    <source>
        <dbReference type="ARBA" id="ARBA00022801"/>
    </source>
</evidence>
<dbReference type="InterPro" id="IPR018228">
    <property type="entry name" value="DNase_TatD-rel_CS"/>
</dbReference>
<keyword evidence="8" id="KW-1185">Reference proteome</keyword>
<feature type="binding site" evidence="5">
    <location>
        <position position="92"/>
    </location>
    <ligand>
        <name>a divalent metal cation</name>
        <dbReference type="ChEBI" id="CHEBI:60240"/>
        <label>1</label>
    </ligand>
</feature>
<name>A0A3N0VGF5_9GAMM</name>
<dbReference type="InterPro" id="IPR050891">
    <property type="entry name" value="TatD-type_Hydrolase"/>
</dbReference>
<sequence length="276" mass="30419">MIDIGANLAHESFAPDYPAVLERAWAAGVEHIVLTGSCRASNRQVAALAAADPARLSCTAGLHPHHASDWSEEDAELIRALAALPQLVSLGECGLDYYRDLSPREVQRRVFAAQLELAVALNKPVFLHQRGAHVDFLPMLREYRPQLVDACVHCFTDSREAMESYAELDCYIGITGWACDKKRGAPLREVVPHIPAERLLIETDAPYLLPQNVPRGQRPSSLHSDKPGIDGRRNEPAYLPYVAQALAELRGESLEALAARTTANARRFYRLLGNPA</sequence>
<dbReference type="SUPFAM" id="SSF51556">
    <property type="entry name" value="Metallo-dependent hydrolases"/>
    <property type="match status" value="1"/>
</dbReference>
<dbReference type="GO" id="GO:0046872">
    <property type="term" value="F:metal ion binding"/>
    <property type="evidence" value="ECO:0007669"/>
    <property type="project" value="UniProtKB-KW"/>
</dbReference>
<evidence type="ECO:0000256" key="3">
    <source>
        <dbReference type="ARBA" id="ARBA00022723"/>
    </source>
</evidence>
<dbReference type="InterPro" id="IPR032466">
    <property type="entry name" value="Metal_Hydrolase"/>
</dbReference>
<dbReference type="FunCoup" id="A0A3N0VGF5">
    <property type="interactions" value="385"/>
</dbReference>
<dbReference type="GO" id="GO:0004518">
    <property type="term" value="F:nuclease activity"/>
    <property type="evidence" value="ECO:0007669"/>
    <property type="project" value="UniProtKB-KW"/>
</dbReference>
<evidence type="ECO:0000256" key="1">
    <source>
        <dbReference type="ARBA" id="ARBA00009275"/>
    </source>
</evidence>
<feature type="compositionally biased region" description="Basic and acidic residues" evidence="6">
    <location>
        <begin position="223"/>
        <end position="233"/>
    </location>
</feature>
<dbReference type="PIRSF" id="PIRSF005902">
    <property type="entry name" value="DNase_TatD"/>
    <property type="match status" value="1"/>
</dbReference>
<dbReference type="CDD" id="cd01310">
    <property type="entry name" value="TatD_DNAse"/>
    <property type="match status" value="1"/>
</dbReference>
<evidence type="ECO:0000256" key="6">
    <source>
        <dbReference type="SAM" id="MobiDB-lite"/>
    </source>
</evidence>
<evidence type="ECO:0000313" key="7">
    <source>
        <dbReference type="EMBL" id="ROH91740.1"/>
    </source>
</evidence>
<protein>
    <submittedName>
        <fullName evidence="7">Hydrolase TatD</fullName>
    </submittedName>
</protein>
<dbReference type="EMBL" id="RJVO01000002">
    <property type="protein sequence ID" value="ROH91740.1"/>
    <property type="molecule type" value="Genomic_DNA"/>
</dbReference>
<dbReference type="InterPro" id="IPR001130">
    <property type="entry name" value="TatD-like"/>
</dbReference>
<evidence type="ECO:0000313" key="8">
    <source>
        <dbReference type="Proteomes" id="UP000282106"/>
    </source>
</evidence>
<dbReference type="PANTHER" id="PTHR10060:SF15">
    <property type="entry name" value="DEOXYRIBONUCLEASE TATDN1"/>
    <property type="match status" value="1"/>
</dbReference>
<evidence type="ECO:0000256" key="5">
    <source>
        <dbReference type="PIRSR" id="PIRSR005902-1"/>
    </source>
</evidence>
<organism evidence="7 8">
    <name type="scientific">Stagnimonas aquatica</name>
    <dbReference type="NCBI Taxonomy" id="2689987"/>
    <lineage>
        <taxon>Bacteria</taxon>
        <taxon>Pseudomonadati</taxon>
        <taxon>Pseudomonadota</taxon>
        <taxon>Gammaproteobacteria</taxon>
        <taxon>Nevskiales</taxon>
        <taxon>Nevskiaceae</taxon>
        <taxon>Stagnimonas</taxon>
    </lineage>
</organism>
<dbReference type="RefSeq" id="WP_123210784.1">
    <property type="nucleotide sequence ID" value="NZ_RJVO01000002.1"/>
</dbReference>
<dbReference type="AlphaFoldDB" id="A0A3N0VGF5"/>
<dbReference type="FunFam" id="3.20.20.140:FF:000005">
    <property type="entry name" value="TatD family hydrolase"/>
    <property type="match status" value="1"/>
</dbReference>